<dbReference type="PANTHER" id="PTHR10963:SF22">
    <property type="entry name" value="GLYCOSIDASE CRH2-RELATED"/>
    <property type="match status" value="1"/>
</dbReference>
<sequence length="398" mass="42764">MRAPSLSLAAVVAVATVLVLAAMTPAAEAGLCSKACDKWSPCCVPSANGAFCANQAWGCMESEGCDKDSSYNKMCTPRPMCKSFREDFNSPASLIDKYNYTGDPDAAHFWREFPGADYAEVENGNLVLSLKWNDKLGRGQGATIPSVRWMQYGVVSARIKTASGAGVVSSFITKTDISDKIGDEIDWEFIGANATEVQTNSYWNGNIDYTRGKQYLLPAGQTTTNEYHVYTVDWSPERIKWQVDGNTIRTMTPADVKNEFPTAIARVYFSVWDGGCNQPPGTTKWALGPTEWCNDASKRGDVKKMYIDWVEVKCATEDSRDTKEFKPTIVPPTSASGANNAPKSTIKGTSSGTTTDESAGGSSSSKNPKDGGDNGTTSVIASIMAVSVPIVAAVAALF</sequence>
<evidence type="ECO:0000313" key="8">
    <source>
        <dbReference type="EMBL" id="KNE64514.1"/>
    </source>
</evidence>
<dbReference type="SUPFAM" id="SSF49899">
    <property type="entry name" value="Concanavalin A-like lectins/glucanases"/>
    <property type="match status" value="1"/>
</dbReference>
<protein>
    <recommendedName>
        <fullName evidence="7">GH16 domain-containing protein</fullName>
    </recommendedName>
</protein>
<feature type="active site" description="Nucleophile" evidence="4">
    <location>
        <position position="184"/>
    </location>
</feature>
<feature type="chain" id="PRO_5005548169" description="GH16 domain-containing protein" evidence="6">
    <location>
        <begin position="30"/>
        <end position="398"/>
    </location>
</feature>
<dbReference type="STRING" id="578462.A0A0L0SQ67"/>
<dbReference type="VEuPathDB" id="FungiDB:AMAG_09528"/>
<dbReference type="eggNOG" id="ENOG502QVQI">
    <property type="taxonomic scope" value="Eukaryota"/>
</dbReference>
<feature type="compositionally biased region" description="Polar residues" evidence="5">
    <location>
        <begin position="331"/>
        <end position="342"/>
    </location>
</feature>
<evidence type="ECO:0000256" key="4">
    <source>
        <dbReference type="PIRSR" id="PIRSR608264-1"/>
    </source>
</evidence>
<evidence type="ECO:0000256" key="2">
    <source>
        <dbReference type="ARBA" id="ARBA00022801"/>
    </source>
</evidence>
<dbReference type="OMA" id="WAKESTN"/>
<keyword evidence="2" id="KW-0378">Hydrolase</keyword>
<dbReference type="EMBL" id="GG745344">
    <property type="protein sequence ID" value="KNE64514.1"/>
    <property type="molecule type" value="Genomic_DNA"/>
</dbReference>
<dbReference type="InterPro" id="IPR008264">
    <property type="entry name" value="Beta_glucanase"/>
</dbReference>
<reference evidence="8 9" key="1">
    <citation type="submission" date="2009-11" db="EMBL/GenBank/DDBJ databases">
        <title>Annotation of Allomyces macrogynus ATCC 38327.</title>
        <authorList>
            <consortium name="The Broad Institute Genome Sequencing Platform"/>
            <person name="Russ C."/>
            <person name="Cuomo C."/>
            <person name="Burger G."/>
            <person name="Gray M.W."/>
            <person name="Holland P.W.H."/>
            <person name="King N."/>
            <person name="Lang F.B.F."/>
            <person name="Roger A.J."/>
            <person name="Ruiz-Trillo I."/>
            <person name="Young S.K."/>
            <person name="Zeng Q."/>
            <person name="Gargeya S."/>
            <person name="Fitzgerald M."/>
            <person name="Haas B."/>
            <person name="Abouelleil A."/>
            <person name="Alvarado L."/>
            <person name="Arachchi H.M."/>
            <person name="Berlin A."/>
            <person name="Chapman S.B."/>
            <person name="Gearin G."/>
            <person name="Goldberg J."/>
            <person name="Griggs A."/>
            <person name="Gujja S."/>
            <person name="Hansen M."/>
            <person name="Heiman D."/>
            <person name="Howarth C."/>
            <person name="Larimer J."/>
            <person name="Lui A."/>
            <person name="MacDonald P.J.P."/>
            <person name="McCowen C."/>
            <person name="Montmayeur A."/>
            <person name="Murphy C."/>
            <person name="Neiman D."/>
            <person name="Pearson M."/>
            <person name="Priest M."/>
            <person name="Roberts A."/>
            <person name="Saif S."/>
            <person name="Shea T."/>
            <person name="Sisk P."/>
            <person name="Stolte C."/>
            <person name="Sykes S."/>
            <person name="Wortman J."/>
            <person name="Nusbaum C."/>
            <person name="Birren B."/>
        </authorList>
    </citation>
    <scope>NUCLEOTIDE SEQUENCE [LARGE SCALE GENOMIC DNA]</scope>
    <source>
        <strain evidence="8 9">ATCC 38327</strain>
    </source>
</reference>
<feature type="domain" description="GH16" evidence="7">
    <location>
        <begin position="69"/>
        <end position="318"/>
    </location>
</feature>
<keyword evidence="3" id="KW-0326">Glycosidase</keyword>
<dbReference type="InterPro" id="IPR013320">
    <property type="entry name" value="ConA-like_dom_sf"/>
</dbReference>
<dbReference type="Gene3D" id="2.60.120.200">
    <property type="match status" value="1"/>
</dbReference>
<reference evidence="9" key="2">
    <citation type="submission" date="2009-11" db="EMBL/GenBank/DDBJ databases">
        <title>The Genome Sequence of Allomyces macrogynus strain ATCC 38327.</title>
        <authorList>
            <consortium name="The Broad Institute Genome Sequencing Platform"/>
            <person name="Russ C."/>
            <person name="Cuomo C."/>
            <person name="Shea T."/>
            <person name="Young S.K."/>
            <person name="Zeng Q."/>
            <person name="Koehrsen M."/>
            <person name="Haas B."/>
            <person name="Borodovsky M."/>
            <person name="Guigo R."/>
            <person name="Alvarado L."/>
            <person name="Berlin A."/>
            <person name="Borenstein D."/>
            <person name="Chen Z."/>
            <person name="Engels R."/>
            <person name="Freedman E."/>
            <person name="Gellesch M."/>
            <person name="Goldberg J."/>
            <person name="Griggs A."/>
            <person name="Gujja S."/>
            <person name="Heiman D."/>
            <person name="Hepburn T."/>
            <person name="Howarth C."/>
            <person name="Jen D."/>
            <person name="Larson L."/>
            <person name="Lewis B."/>
            <person name="Mehta T."/>
            <person name="Park D."/>
            <person name="Pearson M."/>
            <person name="Roberts A."/>
            <person name="Saif S."/>
            <person name="Shenoy N."/>
            <person name="Sisk P."/>
            <person name="Stolte C."/>
            <person name="Sykes S."/>
            <person name="Walk T."/>
            <person name="White J."/>
            <person name="Yandava C."/>
            <person name="Burger G."/>
            <person name="Gray M.W."/>
            <person name="Holland P.W.H."/>
            <person name="King N."/>
            <person name="Lang F.B.F."/>
            <person name="Roger A.J."/>
            <person name="Ruiz-Trillo I."/>
            <person name="Lander E."/>
            <person name="Nusbaum C."/>
        </authorList>
    </citation>
    <scope>NUCLEOTIDE SEQUENCE [LARGE SCALE GENOMIC DNA]</scope>
    <source>
        <strain evidence="9">ATCC 38327</strain>
    </source>
</reference>
<dbReference type="InterPro" id="IPR000757">
    <property type="entry name" value="Beta-glucanase-like"/>
</dbReference>
<evidence type="ECO:0000256" key="3">
    <source>
        <dbReference type="ARBA" id="ARBA00023295"/>
    </source>
</evidence>
<feature type="signal peptide" evidence="6">
    <location>
        <begin position="1"/>
        <end position="29"/>
    </location>
</feature>
<evidence type="ECO:0000313" key="9">
    <source>
        <dbReference type="Proteomes" id="UP000054350"/>
    </source>
</evidence>
<keyword evidence="1 6" id="KW-0732">Signal</keyword>
<dbReference type="GO" id="GO:0005975">
    <property type="term" value="P:carbohydrate metabolic process"/>
    <property type="evidence" value="ECO:0007669"/>
    <property type="project" value="InterPro"/>
</dbReference>
<proteinExistence type="predicted"/>
<dbReference type="Proteomes" id="UP000054350">
    <property type="component" value="Unassembled WGS sequence"/>
</dbReference>
<evidence type="ECO:0000256" key="1">
    <source>
        <dbReference type="ARBA" id="ARBA00022729"/>
    </source>
</evidence>
<dbReference type="AlphaFoldDB" id="A0A0L0SQ67"/>
<dbReference type="InterPro" id="IPR050546">
    <property type="entry name" value="Glycosyl_Hydrlase_16"/>
</dbReference>
<dbReference type="Pfam" id="PF00722">
    <property type="entry name" value="Glyco_hydro_16"/>
    <property type="match status" value="1"/>
</dbReference>
<organism evidence="8 9">
    <name type="scientific">Allomyces macrogynus (strain ATCC 38327)</name>
    <name type="common">Allomyces javanicus var. macrogynus</name>
    <dbReference type="NCBI Taxonomy" id="578462"/>
    <lineage>
        <taxon>Eukaryota</taxon>
        <taxon>Fungi</taxon>
        <taxon>Fungi incertae sedis</taxon>
        <taxon>Blastocladiomycota</taxon>
        <taxon>Blastocladiomycetes</taxon>
        <taxon>Blastocladiales</taxon>
        <taxon>Blastocladiaceae</taxon>
        <taxon>Allomyces</taxon>
    </lineage>
</organism>
<feature type="compositionally biased region" description="Polar residues" evidence="5">
    <location>
        <begin position="356"/>
        <end position="366"/>
    </location>
</feature>
<dbReference type="OrthoDB" id="4781at2759"/>
<dbReference type="GO" id="GO:0004553">
    <property type="term" value="F:hydrolase activity, hydrolyzing O-glycosyl compounds"/>
    <property type="evidence" value="ECO:0007669"/>
    <property type="project" value="InterPro"/>
</dbReference>
<dbReference type="PRINTS" id="PR00737">
    <property type="entry name" value="GLHYDRLASE16"/>
</dbReference>
<feature type="compositionally biased region" description="Low complexity" evidence="5">
    <location>
        <begin position="343"/>
        <end position="355"/>
    </location>
</feature>
<evidence type="ECO:0000256" key="6">
    <source>
        <dbReference type="SAM" id="SignalP"/>
    </source>
</evidence>
<dbReference type="PROSITE" id="PS51762">
    <property type="entry name" value="GH16_2"/>
    <property type="match status" value="1"/>
</dbReference>
<dbReference type="PANTHER" id="PTHR10963">
    <property type="entry name" value="GLYCOSYL HYDROLASE-RELATED"/>
    <property type="match status" value="1"/>
</dbReference>
<feature type="region of interest" description="Disordered" evidence="5">
    <location>
        <begin position="320"/>
        <end position="373"/>
    </location>
</feature>
<feature type="active site" description="Proton donor" evidence="4">
    <location>
        <position position="188"/>
    </location>
</feature>
<keyword evidence="9" id="KW-1185">Reference proteome</keyword>
<name>A0A0L0SQ67_ALLM3</name>
<accession>A0A0L0SQ67</accession>
<evidence type="ECO:0000259" key="7">
    <source>
        <dbReference type="PROSITE" id="PS51762"/>
    </source>
</evidence>
<gene>
    <name evidence="8" type="ORF">AMAG_09528</name>
</gene>
<evidence type="ECO:0000256" key="5">
    <source>
        <dbReference type="SAM" id="MobiDB-lite"/>
    </source>
</evidence>